<evidence type="ECO:0000256" key="2">
    <source>
        <dbReference type="ARBA" id="ARBA00022679"/>
    </source>
</evidence>
<dbReference type="PANTHER" id="PTHR43365:SF1">
    <property type="entry name" value="ACETYL-COA C-ACYLTRANSFERASE"/>
    <property type="match status" value="1"/>
</dbReference>
<evidence type="ECO:0000256" key="4">
    <source>
        <dbReference type="PIRSR" id="PIRSR000429-1"/>
    </source>
</evidence>
<gene>
    <name evidence="9" type="ORF">E3T23_11450</name>
</gene>
<feature type="active site" description="Acyl-thioester intermediate" evidence="4">
    <location>
        <position position="92"/>
    </location>
</feature>
<evidence type="ECO:0000259" key="7">
    <source>
        <dbReference type="Pfam" id="PF00108"/>
    </source>
</evidence>
<keyword evidence="3 5" id="KW-0012">Acyltransferase</keyword>
<protein>
    <submittedName>
        <fullName evidence="9">Thiolase family protein</fullName>
    </submittedName>
</protein>
<feature type="active site" description="Proton acceptor" evidence="4">
    <location>
        <position position="390"/>
    </location>
</feature>
<evidence type="ECO:0000259" key="8">
    <source>
        <dbReference type="Pfam" id="PF02803"/>
    </source>
</evidence>
<dbReference type="OrthoDB" id="3204099at2"/>
<feature type="region of interest" description="Disordered" evidence="6">
    <location>
        <begin position="128"/>
        <end position="150"/>
    </location>
</feature>
<dbReference type="Gene3D" id="3.40.47.10">
    <property type="match status" value="2"/>
</dbReference>
<dbReference type="InterPro" id="IPR020616">
    <property type="entry name" value="Thiolase_N"/>
</dbReference>
<feature type="active site" description="Proton acceptor" evidence="4">
    <location>
        <position position="360"/>
    </location>
</feature>
<dbReference type="NCBIfam" id="TIGR01930">
    <property type="entry name" value="AcCoA-C-Actrans"/>
    <property type="match status" value="1"/>
</dbReference>
<evidence type="ECO:0000313" key="10">
    <source>
        <dbReference type="Proteomes" id="UP000298433"/>
    </source>
</evidence>
<evidence type="ECO:0000256" key="1">
    <source>
        <dbReference type="ARBA" id="ARBA00010982"/>
    </source>
</evidence>
<evidence type="ECO:0000256" key="5">
    <source>
        <dbReference type="RuleBase" id="RU003557"/>
    </source>
</evidence>
<dbReference type="GO" id="GO:0016747">
    <property type="term" value="F:acyltransferase activity, transferring groups other than amino-acyl groups"/>
    <property type="evidence" value="ECO:0007669"/>
    <property type="project" value="InterPro"/>
</dbReference>
<name>A0A4R8XNF8_9MICO</name>
<dbReference type="InterPro" id="IPR016039">
    <property type="entry name" value="Thiolase-like"/>
</dbReference>
<comment type="similarity">
    <text evidence="1 5">Belongs to the thiolase-like superfamily. Thiolase family.</text>
</comment>
<dbReference type="Pfam" id="PF00108">
    <property type="entry name" value="Thiolase_N"/>
    <property type="match status" value="1"/>
</dbReference>
<evidence type="ECO:0000256" key="3">
    <source>
        <dbReference type="ARBA" id="ARBA00023315"/>
    </source>
</evidence>
<dbReference type="CDD" id="cd00751">
    <property type="entry name" value="thiolase"/>
    <property type="match status" value="1"/>
</dbReference>
<proteinExistence type="inferred from homology"/>
<accession>A0A4R8XNF8</accession>
<comment type="caution">
    <text evidence="9">The sequence shown here is derived from an EMBL/GenBank/DDBJ whole genome shotgun (WGS) entry which is preliminary data.</text>
</comment>
<dbReference type="PIRSF" id="PIRSF000429">
    <property type="entry name" value="Ac-CoA_Ac_transf"/>
    <property type="match status" value="1"/>
</dbReference>
<sequence>MSNEAVIVDVVRTASGRGKPGGALSGVHPADLLAGVLSELVTRNGLDPALVDDVIGGCVSQVGEQGYNVIRTALLSAGFPDSVPGTTIDRQCGSSQQAATFAAQGVMAGSYDIVIACGVESMSRVPLGSSLGTAQTGQSHQNRQDPHGLRMRERYPDGLVNQGVAAELMNQKWRLGRGELDAFAARSHRLAAAAAERGDFDGELRPTTLPDGRVVNEDETIRPDTTLASLAALPPAFRTDALAARFPKLDWHITAGNSSPLTDGASAALIMSATRAAQLGLNPRARFHSFAVTGSDPLLMLTGVIPATRRILERSGLSIDDLDAYEVNEAFATVPLVWLRELGADPELLNPRGGAIALGHALGSSGTRLLGTLLNHLELSGGRWGLQTMCEGGGMANATIIERL</sequence>
<feature type="domain" description="Thiolase C-terminal" evidence="8">
    <location>
        <begin position="282"/>
        <end position="403"/>
    </location>
</feature>
<keyword evidence="10" id="KW-1185">Reference proteome</keyword>
<dbReference type="EMBL" id="SOGN01000047">
    <property type="protein sequence ID" value="TFC79013.1"/>
    <property type="molecule type" value="Genomic_DNA"/>
</dbReference>
<reference evidence="9 10" key="1">
    <citation type="submission" date="2019-03" db="EMBL/GenBank/DDBJ databases">
        <title>Genomics of glacier-inhabiting Cryobacterium strains.</title>
        <authorList>
            <person name="Liu Q."/>
            <person name="Xin Y.-H."/>
        </authorList>
    </citation>
    <scope>NUCLEOTIDE SEQUENCE [LARGE SCALE GENOMIC DNA]</scope>
    <source>
        <strain evidence="9 10">TMT2-48-2</strain>
    </source>
</reference>
<feature type="compositionally biased region" description="Polar residues" evidence="6">
    <location>
        <begin position="130"/>
        <end position="141"/>
    </location>
</feature>
<organism evidence="9 10">
    <name type="scientific">Cryobacterium cheniae</name>
    <dbReference type="NCBI Taxonomy" id="1259262"/>
    <lineage>
        <taxon>Bacteria</taxon>
        <taxon>Bacillati</taxon>
        <taxon>Actinomycetota</taxon>
        <taxon>Actinomycetes</taxon>
        <taxon>Micrococcales</taxon>
        <taxon>Microbacteriaceae</taxon>
        <taxon>Cryobacterium</taxon>
    </lineage>
</organism>
<dbReference type="InterPro" id="IPR020617">
    <property type="entry name" value="Thiolase_C"/>
</dbReference>
<feature type="domain" description="Thiolase N-terminal" evidence="7">
    <location>
        <begin position="6"/>
        <end position="273"/>
    </location>
</feature>
<dbReference type="AlphaFoldDB" id="A0A4R8XNF8"/>
<dbReference type="PANTHER" id="PTHR43365">
    <property type="entry name" value="BLR7806 PROTEIN"/>
    <property type="match status" value="1"/>
</dbReference>
<dbReference type="RefSeq" id="WP_134370499.1">
    <property type="nucleotide sequence ID" value="NZ_SOGN01000047.1"/>
</dbReference>
<evidence type="ECO:0000313" key="9">
    <source>
        <dbReference type="EMBL" id="TFC79013.1"/>
    </source>
</evidence>
<dbReference type="SUPFAM" id="SSF53901">
    <property type="entry name" value="Thiolase-like"/>
    <property type="match status" value="2"/>
</dbReference>
<evidence type="ECO:0000256" key="6">
    <source>
        <dbReference type="SAM" id="MobiDB-lite"/>
    </source>
</evidence>
<keyword evidence="2 5" id="KW-0808">Transferase</keyword>
<dbReference type="Pfam" id="PF02803">
    <property type="entry name" value="Thiolase_C"/>
    <property type="match status" value="1"/>
</dbReference>
<dbReference type="Proteomes" id="UP000298433">
    <property type="component" value="Unassembled WGS sequence"/>
</dbReference>
<dbReference type="InterPro" id="IPR002155">
    <property type="entry name" value="Thiolase"/>
</dbReference>